<feature type="transmembrane region" description="Helical" evidence="1">
    <location>
        <begin position="6"/>
        <end position="24"/>
    </location>
</feature>
<dbReference type="PANTHER" id="PTHR40465:SF1">
    <property type="entry name" value="DUF6534 DOMAIN-CONTAINING PROTEIN"/>
    <property type="match status" value="1"/>
</dbReference>
<evidence type="ECO:0000313" key="3">
    <source>
        <dbReference type="Proteomes" id="UP000308652"/>
    </source>
</evidence>
<reference evidence="2 3" key="1">
    <citation type="journal article" date="2019" name="Nat. Ecol. Evol.">
        <title>Megaphylogeny resolves global patterns of mushroom evolution.</title>
        <authorList>
            <person name="Varga T."/>
            <person name="Krizsan K."/>
            <person name="Foldi C."/>
            <person name="Dima B."/>
            <person name="Sanchez-Garcia M."/>
            <person name="Sanchez-Ramirez S."/>
            <person name="Szollosi G.J."/>
            <person name="Szarkandi J.G."/>
            <person name="Papp V."/>
            <person name="Albert L."/>
            <person name="Andreopoulos W."/>
            <person name="Angelini C."/>
            <person name="Antonin V."/>
            <person name="Barry K.W."/>
            <person name="Bougher N.L."/>
            <person name="Buchanan P."/>
            <person name="Buyck B."/>
            <person name="Bense V."/>
            <person name="Catcheside P."/>
            <person name="Chovatia M."/>
            <person name="Cooper J."/>
            <person name="Damon W."/>
            <person name="Desjardin D."/>
            <person name="Finy P."/>
            <person name="Geml J."/>
            <person name="Haridas S."/>
            <person name="Hughes K."/>
            <person name="Justo A."/>
            <person name="Karasinski D."/>
            <person name="Kautmanova I."/>
            <person name="Kiss B."/>
            <person name="Kocsube S."/>
            <person name="Kotiranta H."/>
            <person name="LaButti K.M."/>
            <person name="Lechner B.E."/>
            <person name="Liimatainen K."/>
            <person name="Lipzen A."/>
            <person name="Lukacs Z."/>
            <person name="Mihaltcheva S."/>
            <person name="Morgado L.N."/>
            <person name="Niskanen T."/>
            <person name="Noordeloos M.E."/>
            <person name="Ohm R.A."/>
            <person name="Ortiz-Santana B."/>
            <person name="Ovrebo C."/>
            <person name="Racz N."/>
            <person name="Riley R."/>
            <person name="Savchenko A."/>
            <person name="Shiryaev A."/>
            <person name="Soop K."/>
            <person name="Spirin V."/>
            <person name="Szebenyi C."/>
            <person name="Tomsovsky M."/>
            <person name="Tulloss R.E."/>
            <person name="Uehling J."/>
            <person name="Grigoriev I.V."/>
            <person name="Vagvolgyi C."/>
            <person name="Papp T."/>
            <person name="Martin F.M."/>
            <person name="Miettinen O."/>
            <person name="Hibbett D.S."/>
            <person name="Nagy L.G."/>
        </authorList>
    </citation>
    <scope>NUCLEOTIDE SEQUENCE [LARGE SCALE GENOMIC DNA]</scope>
    <source>
        <strain evidence="2 3">CBS 166.37</strain>
    </source>
</reference>
<dbReference type="PANTHER" id="PTHR40465">
    <property type="entry name" value="CHROMOSOME 1, WHOLE GENOME SHOTGUN SEQUENCE"/>
    <property type="match status" value="1"/>
</dbReference>
<keyword evidence="3" id="KW-1185">Reference proteome</keyword>
<dbReference type="OrthoDB" id="2953893at2759"/>
<dbReference type="Proteomes" id="UP000308652">
    <property type="component" value="Unassembled WGS sequence"/>
</dbReference>
<gene>
    <name evidence="2" type="ORF">BDQ12DRAFT_615813</name>
</gene>
<dbReference type="EMBL" id="ML213654">
    <property type="protein sequence ID" value="TFK33133.1"/>
    <property type="molecule type" value="Genomic_DNA"/>
</dbReference>
<proteinExistence type="predicted"/>
<dbReference type="AlphaFoldDB" id="A0A5C3LLI5"/>
<evidence type="ECO:0000313" key="2">
    <source>
        <dbReference type="EMBL" id="TFK33133.1"/>
    </source>
</evidence>
<name>A0A5C3LLI5_9AGAR</name>
<keyword evidence="1" id="KW-0472">Membrane</keyword>
<evidence type="ECO:0000256" key="1">
    <source>
        <dbReference type="SAM" id="Phobius"/>
    </source>
</evidence>
<keyword evidence="1" id="KW-0812">Transmembrane</keyword>
<feature type="non-terminal residue" evidence="2">
    <location>
        <position position="1"/>
    </location>
</feature>
<sequence length="121" mass="13771">LLGHLFNWGLFGALAVQAYIYYLLFLNDCKLPKYLVCFVIVIEVLQTVLATRDAFRNFGTGWGNMIDLNAVGWLWFSAPVMSSIICSMAQTFFAWRIWILSQKIYIPVVVIVVSAVKLSTR</sequence>
<protein>
    <submittedName>
        <fullName evidence="2">Uncharacterized protein</fullName>
    </submittedName>
</protein>
<keyword evidence="1" id="KW-1133">Transmembrane helix</keyword>
<organism evidence="2 3">
    <name type="scientific">Crucibulum laeve</name>
    <dbReference type="NCBI Taxonomy" id="68775"/>
    <lineage>
        <taxon>Eukaryota</taxon>
        <taxon>Fungi</taxon>
        <taxon>Dikarya</taxon>
        <taxon>Basidiomycota</taxon>
        <taxon>Agaricomycotina</taxon>
        <taxon>Agaricomycetes</taxon>
        <taxon>Agaricomycetidae</taxon>
        <taxon>Agaricales</taxon>
        <taxon>Agaricineae</taxon>
        <taxon>Nidulariaceae</taxon>
        <taxon>Crucibulum</taxon>
    </lineage>
</organism>
<feature type="transmembrane region" description="Helical" evidence="1">
    <location>
        <begin position="70"/>
        <end position="92"/>
    </location>
</feature>
<feature type="transmembrane region" description="Helical" evidence="1">
    <location>
        <begin position="31"/>
        <end position="50"/>
    </location>
</feature>
<accession>A0A5C3LLI5</accession>